<gene>
    <name evidence="2" type="ORF">Aory04_000197700</name>
</gene>
<comment type="caution">
    <text evidence="2">The sequence shown here is derived from an EMBL/GenBank/DDBJ whole genome shotgun (WGS) entry which is preliminary data.</text>
</comment>
<dbReference type="AlphaFoldDB" id="A0AAN4YDA4"/>
<dbReference type="SUPFAM" id="SSF51658">
    <property type="entry name" value="Xylose isomerase-like"/>
    <property type="match status" value="1"/>
</dbReference>
<reference evidence="2" key="1">
    <citation type="submission" date="2023-04" db="EMBL/GenBank/DDBJ databases">
        <title>Aspergillus oryzae NBRC 4228.</title>
        <authorList>
            <person name="Ichikawa N."/>
            <person name="Sato H."/>
            <person name="Tonouchi N."/>
        </authorList>
    </citation>
    <scope>NUCLEOTIDE SEQUENCE</scope>
    <source>
        <strain evidence="2">NBRC 4228</strain>
    </source>
</reference>
<evidence type="ECO:0000259" key="1">
    <source>
        <dbReference type="Pfam" id="PF01261"/>
    </source>
</evidence>
<dbReference type="EMBL" id="BSYA01000014">
    <property type="protein sequence ID" value="GMG24807.1"/>
    <property type="molecule type" value="Genomic_DNA"/>
</dbReference>
<proteinExistence type="predicted"/>
<evidence type="ECO:0000313" key="3">
    <source>
        <dbReference type="Proteomes" id="UP001165205"/>
    </source>
</evidence>
<dbReference type="Gene3D" id="3.20.20.150">
    <property type="entry name" value="Divalent-metal-dependent TIM barrel enzymes"/>
    <property type="match status" value="1"/>
</dbReference>
<accession>A0AAN4YDA4</accession>
<name>A0AAN4YDA4_ASPOZ</name>
<feature type="domain" description="Xylose isomerase-like TIM barrel" evidence="1">
    <location>
        <begin position="33"/>
        <end position="333"/>
    </location>
</feature>
<dbReference type="InterPro" id="IPR013022">
    <property type="entry name" value="Xyl_isomerase-like_TIM-brl"/>
</dbReference>
<sequence length="477" mass="52957">MPIPWPPTSIPNEFGIATLSLGSWRHHKLQPRLEEAAKAGYKWIDLFDECWAAYLEEHHLPGDQLWEPTEDNLRVARKLGDLVKSLGMRIACTQPLRKIEGIKDPVERRASLDLVAKRFPFMRAFDTDLVFMCANIRTDDGVTSDLKTVACDLAELGDIARAFAEADGGPMLRIGYEGLSWATRNTWASTWEVVRMANRENVGLIVDAFNVLAVEFADPYNPAGHGRLYSTPEESVDVLCASLAGLVASVPGDRIFFFQVGDAERMDPKIFRPPTDPEVPALLPWSRGHRLFPYEPQRGGYMPVDLVAAAVVATGYQGPMSLEVFNSSLNRPDAGVPSAHARRGFTGLRKLADAVPQVPAFWEMWQQGTRRFAGADLTKAATRLYQHSGHPSGTRVTQEGFIRNIAWSDLEAVWALSTLSTGANIYRNIRSIYKIWSHTPLRRSPTDRQAITCIQRSSAGLEQSTGARKQVASIAQT</sequence>
<dbReference type="PANTHER" id="PTHR12110">
    <property type="entry name" value="HYDROXYPYRUVATE ISOMERASE"/>
    <property type="match status" value="1"/>
</dbReference>
<dbReference type="Pfam" id="PF01261">
    <property type="entry name" value="AP_endonuc_2"/>
    <property type="match status" value="1"/>
</dbReference>
<organism evidence="2 3">
    <name type="scientific">Aspergillus oryzae</name>
    <name type="common">Yellow koji mold</name>
    <dbReference type="NCBI Taxonomy" id="5062"/>
    <lineage>
        <taxon>Eukaryota</taxon>
        <taxon>Fungi</taxon>
        <taxon>Dikarya</taxon>
        <taxon>Ascomycota</taxon>
        <taxon>Pezizomycotina</taxon>
        <taxon>Eurotiomycetes</taxon>
        <taxon>Eurotiomycetidae</taxon>
        <taxon>Eurotiales</taxon>
        <taxon>Aspergillaceae</taxon>
        <taxon>Aspergillus</taxon>
        <taxon>Aspergillus subgen. Circumdati</taxon>
    </lineage>
</organism>
<dbReference type="InterPro" id="IPR036237">
    <property type="entry name" value="Xyl_isomerase-like_sf"/>
</dbReference>
<dbReference type="Proteomes" id="UP001165205">
    <property type="component" value="Unassembled WGS sequence"/>
</dbReference>
<protein>
    <submittedName>
        <fullName evidence="2">Unnamed protein product</fullName>
    </submittedName>
</protein>
<dbReference type="InterPro" id="IPR050312">
    <property type="entry name" value="IolE/XylAMocC-like"/>
</dbReference>
<dbReference type="PANTHER" id="PTHR12110:SF21">
    <property type="entry name" value="XYLOSE ISOMERASE-LIKE TIM BARREL DOMAIN-CONTAINING PROTEIN"/>
    <property type="match status" value="1"/>
</dbReference>
<evidence type="ECO:0000313" key="2">
    <source>
        <dbReference type="EMBL" id="GMG24807.1"/>
    </source>
</evidence>